<reference evidence="2 3" key="1">
    <citation type="submission" date="2018-01" db="EMBL/GenBank/DDBJ databases">
        <title>Draft genome of the strawberry crown rot pathogen Phytophthora cactorum.</title>
        <authorList>
            <person name="Armitage A.D."/>
            <person name="Lysoe E."/>
            <person name="Nellist C.F."/>
            <person name="Harrison R.J."/>
            <person name="Brurberg M.B."/>
        </authorList>
    </citation>
    <scope>NUCLEOTIDE SEQUENCE [LARGE SCALE GENOMIC DNA]</scope>
    <source>
        <strain evidence="2 3">10300</strain>
    </source>
</reference>
<dbReference type="Proteomes" id="UP000251314">
    <property type="component" value="Unassembled WGS sequence"/>
</dbReference>
<sequence>MAVLNVKDLGVMSTLLGVTYNEEDGYMIEHRQTIQELLDRFGLAEANSVRVPISDDKDEMLRFIVDREVHETGYRFAVHH</sequence>
<evidence type="ECO:0000313" key="3">
    <source>
        <dbReference type="Proteomes" id="UP000251314"/>
    </source>
</evidence>
<reference evidence="1" key="2">
    <citation type="submission" date="2018-10" db="EMBL/GenBank/DDBJ databases">
        <title>Effector identification in a new, highly contiguous assembly of the strawberry crown rot pathogen Phytophthora cactorum.</title>
        <authorList>
            <person name="Armitage A.D."/>
            <person name="Nellist C.F."/>
            <person name="Bates H."/>
            <person name="Vickerstaff R.J."/>
            <person name="Harrison R.J."/>
        </authorList>
    </citation>
    <scope>NUCLEOTIDE SEQUENCE</scope>
    <source>
        <strain evidence="1">4032</strain>
    </source>
</reference>
<dbReference type="VEuPathDB" id="FungiDB:PC110_g1011"/>
<evidence type="ECO:0000313" key="2">
    <source>
        <dbReference type="EMBL" id="RAW42806.1"/>
    </source>
</evidence>
<protein>
    <submittedName>
        <fullName evidence="2">Uncharacterized protein</fullName>
    </submittedName>
</protein>
<keyword evidence="3" id="KW-1185">Reference proteome</keyword>
<dbReference type="Proteomes" id="UP000774804">
    <property type="component" value="Unassembled WGS sequence"/>
</dbReference>
<dbReference type="EMBL" id="MJFZ01000011">
    <property type="protein sequence ID" value="RAW42806.1"/>
    <property type="molecule type" value="Genomic_DNA"/>
</dbReference>
<name>A0A329T3R6_9STRA</name>
<comment type="caution">
    <text evidence="2">The sequence shown here is derived from an EMBL/GenBank/DDBJ whole genome shotgun (WGS) entry which is preliminary data.</text>
</comment>
<dbReference type="EMBL" id="RCMI01000035">
    <property type="protein sequence ID" value="KAG2940656.1"/>
    <property type="molecule type" value="Genomic_DNA"/>
</dbReference>
<organism evidence="2 3">
    <name type="scientific">Phytophthora cactorum</name>
    <dbReference type="NCBI Taxonomy" id="29920"/>
    <lineage>
        <taxon>Eukaryota</taxon>
        <taxon>Sar</taxon>
        <taxon>Stramenopiles</taxon>
        <taxon>Oomycota</taxon>
        <taxon>Peronosporomycetes</taxon>
        <taxon>Peronosporales</taxon>
        <taxon>Peronosporaceae</taxon>
        <taxon>Phytophthora</taxon>
    </lineage>
</organism>
<gene>
    <name evidence="2" type="ORF">PC110_g1011</name>
    <name evidence="1" type="ORF">PC115_g2440</name>
</gene>
<evidence type="ECO:0000313" key="1">
    <source>
        <dbReference type="EMBL" id="KAG2940656.1"/>
    </source>
</evidence>
<accession>A0A329T3R6</accession>
<dbReference type="AlphaFoldDB" id="A0A329T3R6"/>
<proteinExistence type="predicted"/>